<dbReference type="EMBL" id="BOOU01000068">
    <property type="protein sequence ID" value="GII80031.1"/>
    <property type="molecule type" value="Genomic_DNA"/>
</dbReference>
<dbReference type="AlphaFoldDB" id="A0A919R5F3"/>
<evidence type="ECO:0000313" key="3">
    <source>
        <dbReference type="Proteomes" id="UP000655287"/>
    </source>
</evidence>
<keyword evidence="3" id="KW-1185">Reference proteome</keyword>
<name>A0A919R5F3_9ACTN</name>
<feature type="region of interest" description="Disordered" evidence="1">
    <location>
        <begin position="1"/>
        <end position="80"/>
    </location>
</feature>
<gene>
    <name evidence="2" type="ORF">Sru01_50130</name>
</gene>
<comment type="caution">
    <text evidence="2">The sequence shown here is derived from an EMBL/GenBank/DDBJ whole genome shotgun (WGS) entry which is preliminary data.</text>
</comment>
<dbReference type="Proteomes" id="UP000655287">
    <property type="component" value="Unassembled WGS sequence"/>
</dbReference>
<reference evidence="2" key="1">
    <citation type="submission" date="2021-01" db="EMBL/GenBank/DDBJ databases">
        <title>Whole genome shotgun sequence of Sphaerisporangium rufum NBRC 109079.</title>
        <authorList>
            <person name="Komaki H."/>
            <person name="Tamura T."/>
        </authorList>
    </citation>
    <scope>NUCLEOTIDE SEQUENCE</scope>
    <source>
        <strain evidence="2">NBRC 109079</strain>
    </source>
</reference>
<evidence type="ECO:0000256" key="1">
    <source>
        <dbReference type="SAM" id="MobiDB-lite"/>
    </source>
</evidence>
<organism evidence="2 3">
    <name type="scientific">Sphaerisporangium rufum</name>
    <dbReference type="NCBI Taxonomy" id="1381558"/>
    <lineage>
        <taxon>Bacteria</taxon>
        <taxon>Bacillati</taxon>
        <taxon>Actinomycetota</taxon>
        <taxon>Actinomycetes</taxon>
        <taxon>Streptosporangiales</taxon>
        <taxon>Streptosporangiaceae</taxon>
        <taxon>Sphaerisporangium</taxon>
    </lineage>
</organism>
<protein>
    <submittedName>
        <fullName evidence="2">Uncharacterized protein</fullName>
    </submittedName>
</protein>
<proteinExistence type="predicted"/>
<sequence length="101" mass="10620">MPGARPRRCDGPDGRPGPPAKAPAARDPTGVPRSPDATPAGWNRVRHPAGARTRPALAPGRHRTGIASHRTAPASHIPRIRTGDPAWPALHAADLALYQSK</sequence>
<accession>A0A919R5F3</accession>
<evidence type="ECO:0000313" key="2">
    <source>
        <dbReference type="EMBL" id="GII80031.1"/>
    </source>
</evidence>